<feature type="transmembrane region" description="Helical" evidence="10">
    <location>
        <begin position="31"/>
        <end position="52"/>
    </location>
</feature>
<keyword evidence="4 10" id="KW-1133">Transmembrane helix</keyword>
<dbReference type="STRING" id="157838.AN964_17520"/>
<evidence type="ECO:0000256" key="5">
    <source>
        <dbReference type="ARBA" id="ARBA00023136"/>
    </source>
</evidence>
<protein>
    <recommendedName>
        <fullName evidence="10">Fluoride-specific ion channel FluC</fullName>
    </recommendedName>
</protein>
<feature type="transmembrane region" description="Helical" evidence="10">
    <location>
        <begin position="95"/>
        <end position="117"/>
    </location>
</feature>
<comment type="subcellular location">
    <subcellularLocation>
        <location evidence="1 10">Cell membrane</location>
        <topology evidence="1 10">Multi-pass membrane protein</topology>
    </subcellularLocation>
</comment>
<dbReference type="Proteomes" id="UP000051888">
    <property type="component" value="Unassembled WGS sequence"/>
</dbReference>
<keyword evidence="12" id="KW-1185">Reference proteome</keyword>
<comment type="function">
    <text evidence="9 10">Fluoride-specific ion channel. Important for reducing fluoride concentration in the cell, thus reducing its toxicity.</text>
</comment>
<evidence type="ECO:0000256" key="9">
    <source>
        <dbReference type="ARBA" id="ARBA00049940"/>
    </source>
</evidence>
<feature type="binding site" evidence="10">
    <location>
        <position position="74"/>
    </location>
    <ligand>
        <name>Na(+)</name>
        <dbReference type="ChEBI" id="CHEBI:29101"/>
        <note>structural</note>
    </ligand>
</feature>
<evidence type="ECO:0000313" key="11">
    <source>
        <dbReference type="EMBL" id="KQL55129.1"/>
    </source>
</evidence>
<dbReference type="RefSeq" id="WP_055740925.1">
    <property type="nucleotide sequence ID" value="NZ_JAAIWL010000068.1"/>
</dbReference>
<name>A0A0Q3TMZ2_9BACI</name>
<sequence>MVYLLVGIAGIFGASLRYLMGLPFKDTLVYGFPIATFLTNMIGCFVLGWFTTFLPKIKFLSPSFITALGTGLVGSFTTFSTFSVETVRLMMESKWSIAVIYILLSLWGGLLFSLLGYRAGMLYKRDGGMEES</sequence>
<comment type="similarity">
    <text evidence="7 10">Belongs to the fluoride channel Fluc/FEX (TC 1.A.43) family.</text>
</comment>
<dbReference type="Pfam" id="PF02537">
    <property type="entry name" value="CRCB"/>
    <property type="match status" value="1"/>
</dbReference>
<evidence type="ECO:0000256" key="7">
    <source>
        <dbReference type="ARBA" id="ARBA00035120"/>
    </source>
</evidence>
<evidence type="ECO:0000256" key="1">
    <source>
        <dbReference type="ARBA" id="ARBA00004651"/>
    </source>
</evidence>
<dbReference type="GO" id="GO:0005886">
    <property type="term" value="C:plasma membrane"/>
    <property type="evidence" value="ECO:0007669"/>
    <property type="project" value="UniProtKB-SubCell"/>
</dbReference>
<evidence type="ECO:0000256" key="4">
    <source>
        <dbReference type="ARBA" id="ARBA00022989"/>
    </source>
</evidence>
<comment type="activity regulation">
    <text evidence="10">Na(+) is not transported, but it plays an essential structural role and its presence is essential for fluoride channel function.</text>
</comment>
<dbReference type="HAMAP" id="MF_00454">
    <property type="entry name" value="FluC"/>
    <property type="match status" value="1"/>
</dbReference>
<proteinExistence type="inferred from homology"/>
<dbReference type="PATRIC" id="fig|157838.3.peg.3879"/>
<keyword evidence="10" id="KW-0479">Metal-binding</keyword>
<reference evidence="11 12" key="1">
    <citation type="submission" date="2015-09" db="EMBL/GenBank/DDBJ databases">
        <title>Genome sequencing project for genomic taxonomy and phylogenomics of Bacillus-like bacteria.</title>
        <authorList>
            <person name="Liu B."/>
            <person name="Wang J."/>
            <person name="Zhu Y."/>
            <person name="Liu G."/>
            <person name="Chen Q."/>
            <person name="Chen Z."/>
            <person name="Lan J."/>
            <person name="Che J."/>
            <person name="Ge C."/>
            <person name="Shi H."/>
            <person name="Pan Z."/>
            <person name="Liu X."/>
        </authorList>
    </citation>
    <scope>NUCLEOTIDE SEQUENCE [LARGE SCALE GENOMIC DNA]</scope>
    <source>
        <strain evidence="11 12">LMG 18435</strain>
    </source>
</reference>
<dbReference type="GO" id="GO:0046872">
    <property type="term" value="F:metal ion binding"/>
    <property type="evidence" value="ECO:0007669"/>
    <property type="project" value="UniProtKB-KW"/>
</dbReference>
<evidence type="ECO:0000256" key="2">
    <source>
        <dbReference type="ARBA" id="ARBA00022475"/>
    </source>
</evidence>
<keyword evidence="2 10" id="KW-1003">Cell membrane</keyword>
<feature type="binding site" evidence="10">
    <location>
        <position position="77"/>
    </location>
    <ligand>
        <name>Na(+)</name>
        <dbReference type="ChEBI" id="CHEBI:29101"/>
        <note>structural</note>
    </ligand>
</feature>
<gene>
    <name evidence="10" type="primary">fluC</name>
    <name evidence="10" type="synonym">crcB</name>
    <name evidence="11" type="ORF">AN964_17520</name>
</gene>
<dbReference type="GO" id="GO:0140114">
    <property type="term" value="P:cellular detoxification of fluoride"/>
    <property type="evidence" value="ECO:0007669"/>
    <property type="project" value="UniProtKB-UniRule"/>
</dbReference>
<dbReference type="AlphaFoldDB" id="A0A0Q3TMZ2"/>
<keyword evidence="6 10" id="KW-0407">Ion channel</keyword>
<dbReference type="NCBIfam" id="TIGR00494">
    <property type="entry name" value="crcB"/>
    <property type="match status" value="1"/>
</dbReference>
<keyword evidence="10" id="KW-0915">Sodium</keyword>
<evidence type="ECO:0000256" key="10">
    <source>
        <dbReference type="HAMAP-Rule" id="MF_00454"/>
    </source>
</evidence>
<keyword evidence="10" id="KW-0813">Transport</keyword>
<accession>A0A0Q3TMZ2</accession>
<dbReference type="PANTHER" id="PTHR28259">
    <property type="entry name" value="FLUORIDE EXPORT PROTEIN 1-RELATED"/>
    <property type="match status" value="1"/>
</dbReference>
<keyword evidence="3 10" id="KW-0812">Transmembrane</keyword>
<evidence type="ECO:0000256" key="8">
    <source>
        <dbReference type="ARBA" id="ARBA00035585"/>
    </source>
</evidence>
<comment type="catalytic activity">
    <reaction evidence="8">
        <text>fluoride(in) = fluoride(out)</text>
        <dbReference type="Rhea" id="RHEA:76159"/>
        <dbReference type="ChEBI" id="CHEBI:17051"/>
    </reaction>
    <physiologicalReaction direction="left-to-right" evidence="8">
        <dbReference type="Rhea" id="RHEA:76160"/>
    </physiologicalReaction>
</comment>
<organism evidence="11 12">
    <name type="scientific">Heyndrickxia shackletonii</name>
    <dbReference type="NCBI Taxonomy" id="157838"/>
    <lineage>
        <taxon>Bacteria</taxon>
        <taxon>Bacillati</taxon>
        <taxon>Bacillota</taxon>
        <taxon>Bacilli</taxon>
        <taxon>Bacillales</taxon>
        <taxon>Bacillaceae</taxon>
        <taxon>Heyndrickxia</taxon>
    </lineage>
</organism>
<evidence type="ECO:0000256" key="6">
    <source>
        <dbReference type="ARBA" id="ARBA00023303"/>
    </source>
</evidence>
<keyword evidence="5 10" id="KW-0472">Membrane</keyword>
<comment type="caution">
    <text evidence="11">The sequence shown here is derived from an EMBL/GenBank/DDBJ whole genome shotgun (WGS) entry which is preliminary data.</text>
</comment>
<feature type="transmembrane region" description="Helical" evidence="10">
    <location>
        <begin position="64"/>
        <end position="83"/>
    </location>
</feature>
<dbReference type="PANTHER" id="PTHR28259:SF1">
    <property type="entry name" value="FLUORIDE EXPORT PROTEIN 1-RELATED"/>
    <property type="match status" value="1"/>
</dbReference>
<dbReference type="GO" id="GO:0062054">
    <property type="term" value="F:fluoride channel activity"/>
    <property type="evidence" value="ECO:0007669"/>
    <property type="project" value="UniProtKB-UniRule"/>
</dbReference>
<dbReference type="InterPro" id="IPR003691">
    <property type="entry name" value="FluC"/>
</dbReference>
<dbReference type="OrthoDB" id="9799631at2"/>
<keyword evidence="10" id="KW-0406">Ion transport</keyword>
<dbReference type="EMBL" id="LJJC01000004">
    <property type="protein sequence ID" value="KQL55129.1"/>
    <property type="molecule type" value="Genomic_DNA"/>
</dbReference>
<evidence type="ECO:0000313" key="12">
    <source>
        <dbReference type="Proteomes" id="UP000051888"/>
    </source>
</evidence>
<evidence type="ECO:0000256" key="3">
    <source>
        <dbReference type="ARBA" id="ARBA00022692"/>
    </source>
</evidence>